<keyword evidence="1" id="KW-0732">Signal</keyword>
<organism evidence="3 4">
    <name type="scientific">Buttiauxella agrestis</name>
    <dbReference type="NCBI Taxonomy" id="82977"/>
    <lineage>
        <taxon>Bacteria</taxon>
        <taxon>Pseudomonadati</taxon>
        <taxon>Pseudomonadota</taxon>
        <taxon>Gammaproteobacteria</taxon>
        <taxon>Enterobacterales</taxon>
        <taxon>Enterobacteriaceae</taxon>
        <taxon>Buttiauxella</taxon>
    </lineage>
</organism>
<feature type="signal peptide" evidence="1">
    <location>
        <begin position="1"/>
        <end position="21"/>
    </location>
</feature>
<protein>
    <submittedName>
        <fullName evidence="3">Glycine zipper 2TM domain</fullName>
    </submittedName>
</protein>
<dbReference type="Proteomes" id="UP000255528">
    <property type="component" value="Unassembled WGS sequence"/>
</dbReference>
<sequence length="142" mass="14863">MKKYLLIFVSLLALSSQSSFAGTKTLVEYGVVQQAQIITTQTRSHPLRTVAAGAAGAAIGNQFGGGSGKTIMTATGAVAGAQVSRNRQGQQQNAQQVDLTIKTDAGQIIQVTQSYDGRITFNQGDKVRILTSGNNTSVDKSS</sequence>
<evidence type="ECO:0000313" key="3">
    <source>
        <dbReference type="EMBL" id="SUW63749.1"/>
    </source>
</evidence>
<dbReference type="InterPro" id="IPR008816">
    <property type="entry name" value="Gly_zipper_2TM_dom"/>
</dbReference>
<feature type="domain" description="Glycine zipper 2TM" evidence="2">
    <location>
        <begin position="49"/>
        <end position="85"/>
    </location>
</feature>
<evidence type="ECO:0000259" key="2">
    <source>
        <dbReference type="Pfam" id="PF05433"/>
    </source>
</evidence>
<reference evidence="3 4" key="1">
    <citation type="submission" date="2018-06" db="EMBL/GenBank/DDBJ databases">
        <authorList>
            <consortium name="Pathogen Informatics"/>
            <person name="Doyle S."/>
        </authorList>
    </citation>
    <scope>NUCLEOTIDE SEQUENCE [LARGE SCALE GENOMIC DNA]</scope>
    <source>
        <strain evidence="3 4">NCTC12119</strain>
    </source>
</reference>
<dbReference type="EMBL" id="UIGI01000001">
    <property type="protein sequence ID" value="SUW63749.1"/>
    <property type="molecule type" value="Genomic_DNA"/>
</dbReference>
<dbReference type="RefSeq" id="WP_115628436.1">
    <property type="nucleotide sequence ID" value="NZ_UIGI01000001.1"/>
</dbReference>
<dbReference type="Pfam" id="PF05433">
    <property type="entry name" value="Rick_17kDa_Anti"/>
    <property type="match status" value="1"/>
</dbReference>
<dbReference type="GO" id="GO:0019867">
    <property type="term" value="C:outer membrane"/>
    <property type="evidence" value="ECO:0007669"/>
    <property type="project" value="InterPro"/>
</dbReference>
<evidence type="ECO:0000313" key="4">
    <source>
        <dbReference type="Proteomes" id="UP000255528"/>
    </source>
</evidence>
<evidence type="ECO:0000256" key="1">
    <source>
        <dbReference type="SAM" id="SignalP"/>
    </source>
</evidence>
<feature type="chain" id="PRO_5016789515" evidence="1">
    <location>
        <begin position="22"/>
        <end position="142"/>
    </location>
</feature>
<accession>A0A381C8S3</accession>
<name>A0A381C8S3_9ENTR</name>
<gene>
    <name evidence="3" type="ORF">NCTC12119_02245</name>
</gene>
<dbReference type="AlphaFoldDB" id="A0A381C8S3"/>
<proteinExistence type="predicted"/>